<accession>A0ABQ5CW93</accession>
<dbReference type="Proteomes" id="UP001151760">
    <property type="component" value="Unassembled WGS sequence"/>
</dbReference>
<gene>
    <name evidence="1" type="ORF">Tco_0911630</name>
</gene>
<dbReference type="EMBL" id="BQNB010014698">
    <property type="protein sequence ID" value="GJT31355.1"/>
    <property type="molecule type" value="Genomic_DNA"/>
</dbReference>
<keyword evidence="1" id="KW-0239">DNA-directed DNA polymerase</keyword>
<sequence>MIHMPKGAKVLKDLLSHNDKLEKAASLVKLSEECSAIIQRSLPRKGDLGSFTLPCLIGPLAVKNALADLGASINLMPHSLFRQLGIPKLKPTRMSIQLADRSIKYPIGVCENLLVKINKFIFLVDFVVLEMDKDELVPIILGQPLLATARAVIDIHEGRLSLRVRNETVTFNIGKSTKSKYSRDDYLYCADHTAKLIQEQWVDAVDHDREWIEAKEGRDLNEVRAVSFYPSVESIEPPEWKALENRLKPSSVEPPKLELKELPEHLEYALLQEENQLLVVISSALSTTEKARLLEVLRNHKGAIA</sequence>
<name>A0ABQ5CW93_9ASTR</name>
<reference evidence="1" key="1">
    <citation type="journal article" date="2022" name="Int. J. Mol. Sci.">
        <title>Draft Genome of Tanacetum Coccineum: Genomic Comparison of Closely Related Tanacetum-Family Plants.</title>
        <authorList>
            <person name="Yamashiro T."/>
            <person name="Shiraishi A."/>
            <person name="Nakayama K."/>
            <person name="Satake H."/>
        </authorList>
    </citation>
    <scope>NUCLEOTIDE SEQUENCE</scope>
</reference>
<reference evidence="1" key="2">
    <citation type="submission" date="2022-01" db="EMBL/GenBank/DDBJ databases">
        <authorList>
            <person name="Yamashiro T."/>
            <person name="Shiraishi A."/>
            <person name="Satake H."/>
            <person name="Nakayama K."/>
        </authorList>
    </citation>
    <scope>NUCLEOTIDE SEQUENCE</scope>
</reference>
<proteinExistence type="predicted"/>
<dbReference type="Pfam" id="PF13650">
    <property type="entry name" value="Asp_protease_2"/>
    <property type="match status" value="1"/>
</dbReference>
<dbReference type="PANTHER" id="PTHR33067:SF35">
    <property type="entry name" value="ASPARTIC PEPTIDASE DDI1-TYPE DOMAIN-CONTAINING PROTEIN"/>
    <property type="match status" value="1"/>
</dbReference>
<dbReference type="Gene3D" id="2.40.70.10">
    <property type="entry name" value="Acid Proteases"/>
    <property type="match status" value="1"/>
</dbReference>
<keyword evidence="2" id="KW-1185">Reference proteome</keyword>
<keyword evidence="1" id="KW-0548">Nucleotidyltransferase</keyword>
<evidence type="ECO:0000313" key="1">
    <source>
        <dbReference type="EMBL" id="GJT31355.1"/>
    </source>
</evidence>
<dbReference type="InterPro" id="IPR021109">
    <property type="entry name" value="Peptidase_aspartic_dom_sf"/>
</dbReference>
<organism evidence="1 2">
    <name type="scientific">Tanacetum coccineum</name>
    <dbReference type="NCBI Taxonomy" id="301880"/>
    <lineage>
        <taxon>Eukaryota</taxon>
        <taxon>Viridiplantae</taxon>
        <taxon>Streptophyta</taxon>
        <taxon>Embryophyta</taxon>
        <taxon>Tracheophyta</taxon>
        <taxon>Spermatophyta</taxon>
        <taxon>Magnoliopsida</taxon>
        <taxon>eudicotyledons</taxon>
        <taxon>Gunneridae</taxon>
        <taxon>Pentapetalae</taxon>
        <taxon>asterids</taxon>
        <taxon>campanulids</taxon>
        <taxon>Asterales</taxon>
        <taxon>Asteraceae</taxon>
        <taxon>Asteroideae</taxon>
        <taxon>Anthemideae</taxon>
        <taxon>Anthemidinae</taxon>
        <taxon>Tanacetum</taxon>
    </lineage>
</organism>
<dbReference type="GO" id="GO:0003887">
    <property type="term" value="F:DNA-directed DNA polymerase activity"/>
    <property type="evidence" value="ECO:0007669"/>
    <property type="project" value="UniProtKB-KW"/>
</dbReference>
<comment type="caution">
    <text evidence="1">The sequence shown here is derived from an EMBL/GenBank/DDBJ whole genome shotgun (WGS) entry which is preliminary data.</text>
</comment>
<evidence type="ECO:0000313" key="2">
    <source>
        <dbReference type="Proteomes" id="UP001151760"/>
    </source>
</evidence>
<protein>
    <submittedName>
        <fullName evidence="1">DNA-directed DNA polymerase</fullName>
    </submittedName>
</protein>
<keyword evidence="1" id="KW-0808">Transferase</keyword>
<dbReference type="CDD" id="cd00303">
    <property type="entry name" value="retropepsin_like"/>
    <property type="match status" value="1"/>
</dbReference>
<dbReference type="PANTHER" id="PTHR33067">
    <property type="entry name" value="RNA-DIRECTED DNA POLYMERASE-RELATED"/>
    <property type="match status" value="1"/>
</dbReference>